<name>A0A516NLS0_9NOCA</name>
<organism evidence="1 2">
    <name type="scientific">Nocardia otitidiscaviarum</name>
    <dbReference type="NCBI Taxonomy" id="1823"/>
    <lineage>
        <taxon>Bacteria</taxon>
        <taxon>Bacillati</taxon>
        <taxon>Actinomycetota</taxon>
        <taxon>Actinomycetes</taxon>
        <taxon>Mycobacteriales</taxon>
        <taxon>Nocardiaceae</taxon>
        <taxon>Nocardia</taxon>
    </lineage>
</organism>
<dbReference type="RefSeq" id="WP_143981210.1">
    <property type="nucleotide sequence ID" value="NZ_CP041695.1"/>
</dbReference>
<dbReference type="AlphaFoldDB" id="A0A516NLS0"/>
<dbReference type="Proteomes" id="UP000317039">
    <property type="component" value="Chromosome"/>
</dbReference>
<proteinExistence type="predicted"/>
<dbReference type="GeneID" id="80333731"/>
<dbReference type="KEGG" id="nod:FOH10_15240"/>
<evidence type="ECO:0000313" key="1">
    <source>
        <dbReference type="EMBL" id="QDP79863.1"/>
    </source>
</evidence>
<evidence type="ECO:0000313" key="2">
    <source>
        <dbReference type="Proteomes" id="UP000317039"/>
    </source>
</evidence>
<accession>A0A516NLS0</accession>
<reference evidence="1 2" key="1">
    <citation type="submission" date="2019-07" db="EMBL/GenBank/DDBJ databases">
        <title>Complete Genome Sequence and Methylome Analysis of Nocardia otitidis-caviarum NEB252.</title>
        <authorList>
            <person name="Fomenkov A."/>
            <person name="Anton B.P."/>
            <person name="Vincze T."/>
            <person name="Roberts R.J."/>
        </authorList>
    </citation>
    <scope>NUCLEOTIDE SEQUENCE [LARGE SCALE GENOMIC DNA]</scope>
    <source>
        <strain evidence="1 2">NEB252</strain>
    </source>
</reference>
<sequence>MRVTRFDSHGPATRDRYSTNTIARLDGVETFAEVLGALAEFRPAHPTARLLCTLDDLSQCLYTSMHASMDDRLGDEEGYDENDPVATHDADNARVARTAAALENRTLRVEWDSLAPKTFADDTKVAAIVGANRNLDGILDNSVLIERVPVSRDDLAIAGIPNGYFSDDWDIFHNHAIIERMAGHGYRHIGVGASFLAFDRPEPLPTAQVEGVIVDLTHLYGSADSSLWKELASLLIEQNLLVIGYTEDFEARIVQAR</sequence>
<gene>
    <name evidence="1" type="ORF">FOH10_15240</name>
</gene>
<protein>
    <submittedName>
        <fullName evidence="1">Uncharacterized protein</fullName>
    </submittedName>
</protein>
<dbReference type="EMBL" id="CP041695">
    <property type="protein sequence ID" value="QDP79863.1"/>
    <property type="molecule type" value="Genomic_DNA"/>
</dbReference>